<evidence type="ECO:0000313" key="3">
    <source>
        <dbReference type="Proteomes" id="UP000722485"/>
    </source>
</evidence>
<proteinExistence type="predicted"/>
<sequence>MHRKTNAARPQQDHSKTTARRQPDIISSNPRPSDAAVCPVSPPLAPPPTPQQMAMTGSRLLEVSRVESWVIATTGQWKRGAGMKQYATFHKGDTASIRSTARPALPAPLAQHSTAQHPPAQRSRDRRRAHSRNSLSGKRLTTRCTQPTESTESTAPKEPKEPAAGSPQRPQPTAQSSQPTARRPQPKAPKQTQRHRQLCSNYNSGALRRSSGALFFHSGWEHMRGPVFNQAP</sequence>
<accession>A0A9P5H036</accession>
<dbReference type="EMBL" id="JAANBB010000635">
    <property type="protein sequence ID" value="KAF7537449.1"/>
    <property type="molecule type" value="Genomic_DNA"/>
</dbReference>
<comment type="caution">
    <text evidence="2">The sequence shown here is derived from an EMBL/GenBank/DDBJ whole genome shotgun (WGS) entry which is preliminary data.</text>
</comment>
<evidence type="ECO:0000256" key="1">
    <source>
        <dbReference type="SAM" id="MobiDB-lite"/>
    </source>
</evidence>
<organism evidence="2 3">
    <name type="scientific">Cylindrodendrum hubeiense</name>
    <dbReference type="NCBI Taxonomy" id="595255"/>
    <lineage>
        <taxon>Eukaryota</taxon>
        <taxon>Fungi</taxon>
        <taxon>Dikarya</taxon>
        <taxon>Ascomycota</taxon>
        <taxon>Pezizomycotina</taxon>
        <taxon>Sordariomycetes</taxon>
        <taxon>Hypocreomycetidae</taxon>
        <taxon>Hypocreales</taxon>
        <taxon>Nectriaceae</taxon>
        <taxon>Cylindrodendrum</taxon>
    </lineage>
</organism>
<feature type="compositionally biased region" description="Polar residues" evidence="1">
    <location>
        <begin position="142"/>
        <end position="154"/>
    </location>
</feature>
<keyword evidence="3" id="KW-1185">Reference proteome</keyword>
<feature type="region of interest" description="Disordered" evidence="1">
    <location>
        <begin position="1"/>
        <end position="53"/>
    </location>
</feature>
<reference evidence="2" key="1">
    <citation type="submission" date="2020-03" db="EMBL/GenBank/DDBJ databases">
        <title>Draft Genome Sequence of Cylindrodendrum hubeiense.</title>
        <authorList>
            <person name="Buettner E."/>
            <person name="Kellner H."/>
        </authorList>
    </citation>
    <scope>NUCLEOTIDE SEQUENCE</scope>
    <source>
        <strain evidence="2">IHI 201604</strain>
    </source>
</reference>
<dbReference type="Proteomes" id="UP000722485">
    <property type="component" value="Unassembled WGS sequence"/>
</dbReference>
<name>A0A9P5H036_9HYPO</name>
<protein>
    <submittedName>
        <fullName evidence="2">Uncharacterized protein</fullName>
    </submittedName>
</protein>
<evidence type="ECO:0000313" key="2">
    <source>
        <dbReference type="EMBL" id="KAF7537449.1"/>
    </source>
</evidence>
<gene>
    <name evidence="2" type="ORF">G7Z17_g12850</name>
</gene>
<dbReference type="AlphaFoldDB" id="A0A9P5H036"/>
<feature type="compositionally biased region" description="Polar residues" evidence="1">
    <location>
        <begin position="171"/>
        <end position="180"/>
    </location>
</feature>
<feature type="compositionally biased region" description="Pro residues" evidence="1">
    <location>
        <begin position="40"/>
        <end position="50"/>
    </location>
</feature>
<feature type="region of interest" description="Disordered" evidence="1">
    <location>
        <begin position="107"/>
        <end position="204"/>
    </location>
</feature>